<proteinExistence type="predicted"/>
<dbReference type="PANTHER" id="PTHR10316:SF10">
    <property type="entry name" value="MEMBRANE-ASSOCIATED GUANYLATE KINASE, WW AND PDZ DOMAIN-CONTAINING PROTEIN 3"/>
    <property type="match status" value="1"/>
</dbReference>
<feature type="domain" description="PDZ" evidence="4">
    <location>
        <begin position="466"/>
        <end position="548"/>
    </location>
</feature>
<dbReference type="Gene3D" id="2.30.42.10">
    <property type="match status" value="3"/>
</dbReference>
<dbReference type="Pfam" id="PF00595">
    <property type="entry name" value="PDZ"/>
    <property type="match status" value="3"/>
</dbReference>
<protein>
    <recommendedName>
        <fullName evidence="4">PDZ domain-containing protein</fullName>
    </recommendedName>
</protein>
<feature type="non-terminal residue" evidence="5">
    <location>
        <position position="1"/>
    </location>
</feature>
<sequence length="908" mass="98264">QKDKQESSGSLEALSDAIPQPMPFPPTAVRSGSPKLDPSEVYLKSKTMYEDKPPNTRDLDVFLRKQESGFGFRVLGGDGPDQPVGKCTSLERSGEADGIYIGAIIPLGAAEKDGRLRAADELMCIDGVPVKGKSHKQVLDLMTSAARNGQVLLTVRRKIFFGGEKQAEEEESQAVVTQNSSPRLNRAEFATQQSPEVYDVCLQRKENEGFGFVILTSKNKPPPGVIPHKIGRVIDGSPADQCGKLKVGDRISAVNGQSIVELSHDSIVQLIKDAGHVVTLTVVAEEGEDARPAEVNVATACATSVACSFRAFHLGVCSDCWFCLRSLEHRGPPSGTNSAKQSPAPQHRPLGPAQSSASSTDRYRALGLGRGTENNQTSLELLNARVTFASFCLSVGELQKVKLEKKFQIVTGFRGLSISTWHNLMLAVLQVLAAVIHRHSKDQNLPAGPQLSILVSLLAQNSGCFPVELERGPRGFGFSLRGGKEYNMGLFILRLAEDGPAVKDGRVHVGDQIVEINGEPTQGITHTRAIELIQAGGNKVLLLLRPGTGLIPDHSDWDSYNPSSSNVIYEEQSPLSSSSHSASPPEMCYFPVPGEALRKVQLSEKLEQAKNTVPEKISTLTENQFEMKPPSSPQRTKNRWDLPSSTGFEVTKGTLELGIRRDRSASPEKFGAAEGHHPTGLHSPRKSDADKTHSNLPRKPTETGMSSSNRKQHSSGDGGVSAGPRKHLSKGCAEVGGGLQEHHDRTGGGKTTAEQLRGGSGKTGVTRKDTKQKVSGKKELWFPERKYATLDEGRFPFSDSRRNRAEDEKTRKSSSGEPGSSRSKTSSLSDIPLLSMEKLRRLEAQETDVLNSQRGDGHMELPNETKDDGIPKPESSSPVKKTPITPGPWRVPSACKVTNAACEAEKRV</sequence>
<evidence type="ECO:0000313" key="6">
    <source>
        <dbReference type="Proteomes" id="UP000237246"/>
    </source>
</evidence>
<dbReference type="FunFam" id="2.30.42.10:FF:000012">
    <property type="entry name" value="Membrane associated guanylate kinase, WW and PDZ domain containing 1"/>
    <property type="match status" value="1"/>
</dbReference>
<feature type="region of interest" description="Disordered" evidence="3">
    <location>
        <begin position="332"/>
        <end position="359"/>
    </location>
</feature>
<feature type="domain" description="PDZ" evidence="4">
    <location>
        <begin position="199"/>
        <end position="286"/>
    </location>
</feature>
<feature type="region of interest" description="Disordered" evidence="3">
    <location>
        <begin position="1"/>
        <end position="39"/>
    </location>
</feature>
<dbReference type="AlphaFoldDB" id="A0A2P4T602"/>
<dbReference type="GO" id="GO:0007165">
    <property type="term" value="P:signal transduction"/>
    <property type="evidence" value="ECO:0007669"/>
    <property type="project" value="TreeGrafter"/>
</dbReference>
<evidence type="ECO:0000256" key="1">
    <source>
        <dbReference type="ARBA" id="ARBA00004202"/>
    </source>
</evidence>
<dbReference type="PROSITE" id="PS50106">
    <property type="entry name" value="PDZ"/>
    <property type="match status" value="3"/>
</dbReference>
<keyword evidence="2" id="KW-0472">Membrane</keyword>
<dbReference type="CDD" id="cd06733">
    <property type="entry name" value="PDZ3_MAGI-1_3-like"/>
    <property type="match status" value="1"/>
</dbReference>
<keyword evidence="2" id="KW-1003">Cell membrane</keyword>
<dbReference type="Proteomes" id="UP000237246">
    <property type="component" value="Unassembled WGS sequence"/>
</dbReference>
<keyword evidence="6" id="KW-1185">Reference proteome</keyword>
<feature type="compositionally biased region" description="Basic and acidic residues" evidence="3">
    <location>
        <begin position="855"/>
        <end position="871"/>
    </location>
</feature>
<dbReference type="CDD" id="cd06734">
    <property type="entry name" value="PDZ4_MAGI-1_3-like"/>
    <property type="match status" value="1"/>
</dbReference>
<dbReference type="SUPFAM" id="SSF50156">
    <property type="entry name" value="PDZ domain-like"/>
    <property type="match status" value="3"/>
</dbReference>
<dbReference type="CDD" id="cd06735">
    <property type="entry name" value="PDZ5_MAGI-1_3-like"/>
    <property type="match status" value="1"/>
</dbReference>
<dbReference type="GO" id="GO:0005886">
    <property type="term" value="C:plasma membrane"/>
    <property type="evidence" value="ECO:0007669"/>
    <property type="project" value="UniProtKB-SubCell"/>
</dbReference>
<dbReference type="EMBL" id="PPHD01007696">
    <property type="protein sequence ID" value="POI31762.1"/>
    <property type="molecule type" value="Genomic_DNA"/>
</dbReference>
<feature type="domain" description="PDZ" evidence="4">
    <location>
        <begin position="60"/>
        <end position="157"/>
    </location>
</feature>
<feature type="region of interest" description="Disordered" evidence="3">
    <location>
        <begin position="610"/>
        <end position="892"/>
    </location>
</feature>
<gene>
    <name evidence="5" type="ORF">CIB84_004488</name>
</gene>
<dbReference type="GO" id="GO:0005737">
    <property type="term" value="C:cytoplasm"/>
    <property type="evidence" value="ECO:0007669"/>
    <property type="project" value="TreeGrafter"/>
</dbReference>
<evidence type="ECO:0000256" key="2">
    <source>
        <dbReference type="ARBA" id="ARBA00022475"/>
    </source>
</evidence>
<dbReference type="InterPro" id="IPR001478">
    <property type="entry name" value="PDZ"/>
</dbReference>
<feature type="compositionally biased region" description="Low complexity" evidence="3">
    <location>
        <begin position="813"/>
        <end position="827"/>
    </location>
</feature>
<feature type="compositionally biased region" description="Basic and acidic residues" evidence="3">
    <location>
        <begin position="766"/>
        <end position="811"/>
    </location>
</feature>
<dbReference type="PANTHER" id="PTHR10316">
    <property type="entry name" value="MEMBRANE ASSOCIATED GUANYLATE KINASE-RELATED"/>
    <property type="match status" value="1"/>
</dbReference>
<feature type="compositionally biased region" description="Polar residues" evidence="3">
    <location>
        <begin position="334"/>
        <end position="344"/>
    </location>
</feature>
<dbReference type="SMART" id="SM00228">
    <property type="entry name" value="PDZ"/>
    <property type="match status" value="3"/>
</dbReference>
<dbReference type="InterPro" id="IPR036034">
    <property type="entry name" value="PDZ_sf"/>
</dbReference>
<dbReference type="GO" id="GO:0005911">
    <property type="term" value="C:cell-cell junction"/>
    <property type="evidence" value="ECO:0007669"/>
    <property type="project" value="TreeGrafter"/>
</dbReference>
<dbReference type="OrthoDB" id="66881at2759"/>
<evidence type="ECO:0000256" key="3">
    <source>
        <dbReference type="SAM" id="MobiDB-lite"/>
    </source>
</evidence>
<organism evidence="5 6">
    <name type="scientific">Bambusicola thoracicus</name>
    <name type="common">Chinese bamboo-partridge</name>
    <name type="synonym">Perdix thoracica</name>
    <dbReference type="NCBI Taxonomy" id="9083"/>
    <lineage>
        <taxon>Eukaryota</taxon>
        <taxon>Metazoa</taxon>
        <taxon>Chordata</taxon>
        <taxon>Craniata</taxon>
        <taxon>Vertebrata</taxon>
        <taxon>Euteleostomi</taxon>
        <taxon>Archelosauria</taxon>
        <taxon>Archosauria</taxon>
        <taxon>Dinosauria</taxon>
        <taxon>Saurischia</taxon>
        <taxon>Theropoda</taxon>
        <taxon>Coelurosauria</taxon>
        <taxon>Aves</taxon>
        <taxon>Neognathae</taxon>
        <taxon>Galloanserae</taxon>
        <taxon>Galliformes</taxon>
        <taxon>Phasianidae</taxon>
        <taxon>Perdicinae</taxon>
        <taxon>Bambusicola</taxon>
    </lineage>
</organism>
<evidence type="ECO:0000259" key="4">
    <source>
        <dbReference type="PROSITE" id="PS50106"/>
    </source>
</evidence>
<evidence type="ECO:0000313" key="5">
    <source>
        <dbReference type="EMBL" id="POI31762.1"/>
    </source>
</evidence>
<reference evidence="5 6" key="1">
    <citation type="submission" date="2018-01" db="EMBL/GenBank/DDBJ databases">
        <title>Comparison of the Chinese Bamboo Partridge and Red Junglefowl genome sequences highlights the importance of demography in genome evolution.</title>
        <authorList>
            <person name="Tiley G.P."/>
            <person name="Kimball R.T."/>
            <person name="Braun E.L."/>
            <person name="Burleigh J.G."/>
        </authorList>
    </citation>
    <scope>NUCLEOTIDE SEQUENCE [LARGE SCALE GENOMIC DNA]</scope>
    <source>
        <strain evidence="5">RTK389</strain>
        <tissue evidence="5">Blood</tissue>
    </source>
</reference>
<dbReference type="FunFam" id="2.30.42.10:FF:000042">
    <property type="entry name" value="Membrane-associated guanylate kinase, WW and PDZ domain-containing protein 3 isoform 1"/>
    <property type="match status" value="1"/>
</dbReference>
<comment type="subcellular location">
    <subcellularLocation>
        <location evidence="1">Cell membrane</location>
        <topology evidence="1">Peripheral membrane protein</topology>
    </subcellularLocation>
</comment>
<dbReference type="FunFam" id="2.30.42.10:FF:000006">
    <property type="entry name" value="Membrane associated guanylate kinase, WW and PDZ domain containing 1"/>
    <property type="match status" value="1"/>
</dbReference>
<name>A0A2P4T602_BAMTH</name>
<comment type="caution">
    <text evidence="5">The sequence shown here is derived from an EMBL/GenBank/DDBJ whole genome shotgun (WGS) entry which is preliminary data.</text>
</comment>
<accession>A0A2P4T602</accession>